<evidence type="ECO:0000313" key="14">
    <source>
        <dbReference type="Proteomes" id="UP001285441"/>
    </source>
</evidence>
<dbReference type="InterPro" id="IPR002156">
    <property type="entry name" value="RNaseH_domain"/>
</dbReference>
<gene>
    <name evidence="13" type="ORF">B0H63DRAFT_546439</name>
</gene>
<dbReference type="PIRSF" id="PIRSF036852">
    <property type="entry name" value="Ribonuclease_H1_euk"/>
    <property type="match status" value="1"/>
</dbReference>
<dbReference type="InterPro" id="IPR009027">
    <property type="entry name" value="Ribosomal_bL9/RNase_H1_N"/>
</dbReference>
<protein>
    <recommendedName>
        <fullName evidence="4 10">Ribonuclease H</fullName>
        <shortName evidence="10">RNase H</shortName>
        <ecNumber evidence="4 10">3.1.26.4</ecNumber>
    </recommendedName>
</protein>
<comment type="caution">
    <text evidence="13">The sequence shown here is derived from an EMBL/GenBank/DDBJ whole genome shotgun (WGS) entry which is preliminary data.</text>
</comment>
<dbReference type="GO" id="GO:0003676">
    <property type="term" value="F:nucleic acid binding"/>
    <property type="evidence" value="ECO:0007669"/>
    <property type="project" value="UniProtKB-UniRule"/>
</dbReference>
<dbReference type="AlphaFoldDB" id="A0AAE0NHR8"/>
<feature type="compositionally biased region" description="Acidic residues" evidence="11">
    <location>
        <begin position="82"/>
        <end position="94"/>
    </location>
</feature>
<evidence type="ECO:0000256" key="7">
    <source>
        <dbReference type="ARBA" id="ARBA00022759"/>
    </source>
</evidence>
<dbReference type="InterPro" id="IPR011320">
    <property type="entry name" value="RNase_H1_N"/>
</dbReference>
<dbReference type="Proteomes" id="UP001285441">
    <property type="component" value="Unassembled WGS sequence"/>
</dbReference>
<dbReference type="Gene3D" id="3.40.970.10">
    <property type="entry name" value="Ribonuclease H1, N-terminal domain"/>
    <property type="match status" value="1"/>
</dbReference>
<keyword evidence="6 10" id="KW-0479">Metal-binding</keyword>
<dbReference type="SUPFAM" id="SSF55658">
    <property type="entry name" value="L9 N-domain-like"/>
    <property type="match status" value="1"/>
</dbReference>
<comment type="function">
    <text evidence="10">Endonuclease that specifically degrades the RNA of RNA-DNA hybrids.</text>
</comment>
<keyword evidence="5 10" id="KW-0540">Nuclease</keyword>
<dbReference type="EC" id="3.1.26.4" evidence="4 10"/>
<dbReference type="Pfam" id="PF01693">
    <property type="entry name" value="Cauli_VI"/>
    <property type="match status" value="1"/>
</dbReference>
<dbReference type="GO" id="GO:0043137">
    <property type="term" value="P:DNA replication, removal of RNA primer"/>
    <property type="evidence" value="ECO:0007669"/>
    <property type="project" value="TreeGrafter"/>
</dbReference>
<dbReference type="EMBL" id="JAULSW010000005">
    <property type="protein sequence ID" value="KAK3381768.1"/>
    <property type="molecule type" value="Genomic_DNA"/>
</dbReference>
<feature type="domain" description="RNase H type-1" evidence="12">
    <location>
        <begin position="139"/>
        <end position="288"/>
    </location>
</feature>
<proteinExistence type="inferred from homology"/>
<dbReference type="Gene3D" id="3.30.420.10">
    <property type="entry name" value="Ribonuclease H-like superfamily/Ribonuclease H"/>
    <property type="match status" value="1"/>
</dbReference>
<dbReference type="PANTHER" id="PTHR10642">
    <property type="entry name" value="RIBONUCLEASE H1"/>
    <property type="match status" value="1"/>
</dbReference>
<dbReference type="InterPro" id="IPR012337">
    <property type="entry name" value="RNaseH-like_sf"/>
</dbReference>
<accession>A0AAE0NHR8</accession>
<dbReference type="FunFam" id="3.30.420.10:FF:000090">
    <property type="entry name" value="Ribonuclease H"/>
    <property type="match status" value="1"/>
</dbReference>
<evidence type="ECO:0000256" key="1">
    <source>
        <dbReference type="ARBA" id="ARBA00000077"/>
    </source>
</evidence>
<organism evidence="13 14">
    <name type="scientific">Podospora didyma</name>
    <dbReference type="NCBI Taxonomy" id="330526"/>
    <lineage>
        <taxon>Eukaryota</taxon>
        <taxon>Fungi</taxon>
        <taxon>Dikarya</taxon>
        <taxon>Ascomycota</taxon>
        <taxon>Pezizomycotina</taxon>
        <taxon>Sordariomycetes</taxon>
        <taxon>Sordariomycetidae</taxon>
        <taxon>Sordariales</taxon>
        <taxon>Podosporaceae</taxon>
        <taxon>Podospora</taxon>
    </lineage>
</organism>
<dbReference type="PANTHER" id="PTHR10642:SF26">
    <property type="entry name" value="RIBONUCLEASE H1"/>
    <property type="match status" value="1"/>
</dbReference>
<feature type="region of interest" description="Disordered" evidence="11">
    <location>
        <begin position="75"/>
        <end position="125"/>
    </location>
</feature>
<dbReference type="GO" id="GO:0004523">
    <property type="term" value="F:RNA-DNA hybrid ribonuclease activity"/>
    <property type="evidence" value="ECO:0007669"/>
    <property type="project" value="UniProtKB-UniRule"/>
</dbReference>
<evidence type="ECO:0000256" key="10">
    <source>
        <dbReference type="PIRNR" id="PIRNR036852"/>
    </source>
</evidence>
<keyword evidence="8 10" id="KW-0378">Hydrolase</keyword>
<sequence>MGKLGKKGNEPRYYAVHIGRKPGVYSSWPLCEQQTTGFPGAKYWSIAEKFLKGSKKPKFRKFNTYAEAEAFMEEYGEKEQTDEYDDEEVSDDADTAPPTKKHKPEEESDDADGPPKKKLLLVKPESTDNSELAKTAVSIDGFLIIYTDGSSLNNGKRNAVAGVGVYFGEGDPRNISEPLVGNPQTNQRAELTAILRALQVVDTAQSIEIRTDSDYSRKCVTEWYRKWERNGWRTGGKEVKNQDLVKAIRELIEERENEGAVTKIQWVKAHAEDLGNIAADALAVAASRRYL</sequence>
<dbReference type="SUPFAM" id="SSF53098">
    <property type="entry name" value="Ribonuclease H-like"/>
    <property type="match status" value="1"/>
</dbReference>
<keyword evidence="9 10" id="KW-0460">Magnesium</keyword>
<dbReference type="CDD" id="cd09280">
    <property type="entry name" value="RNase_HI_eukaryote_like"/>
    <property type="match status" value="1"/>
</dbReference>
<comment type="similarity">
    <text evidence="3 10">Belongs to the RNase H family.</text>
</comment>
<keyword evidence="14" id="KW-1185">Reference proteome</keyword>
<evidence type="ECO:0000256" key="3">
    <source>
        <dbReference type="ARBA" id="ARBA00005300"/>
    </source>
</evidence>
<dbReference type="Pfam" id="PF00075">
    <property type="entry name" value="RNase_H"/>
    <property type="match status" value="1"/>
</dbReference>
<evidence type="ECO:0000256" key="9">
    <source>
        <dbReference type="ARBA" id="ARBA00022842"/>
    </source>
</evidence>
<evidence type="ECO:0000256" key="6">
    <source>
        <dbReference type="ARBA" id="ARBA00022723"/>
    </source>
</evidence>
<name>A0AAE0NHR8_9PEZI</name>
<evidence type="ECO:0000259" key="12">
    <source>
        <dbReference type="PROSITE" id="PS50879"/>
    </source>
</evidence>
<evidence type="ECO:0000256" key="4">
    <source>
        <dbReference type="ARBA" id="ARBA00012180"/>
    </source>
</evidence>
<reference evidence="13" key="2">
    <citation type="submission" date="2023-06" db="EMBL/GenBank/DDBJ databases">
        <authorList>
            <consortium name="Lawrence Berkeley National Laboratory"/>
            <person name="Haridas S."/>
            <person name="Hensen N."/>
            <person name="Bonometti L."/>
            <person name="Westerberg I."/>
            <person name="Brannstrom I.O."/>
            <person name="Guillou S."/>
            <person name="Cros-Aarteil S."/>
            <person name="Calhoun S."/>
            <person name="Kuo A."/>
            <person name="Mondo S."/>
            <person name="Pangilinan J."/>
            <person name="Riley R."/>
            <person name="LaButti K."/>
            <person name="Andreopoulos B."/>
            <person name="Lipzen A."/>
            <person name="Chen C."/>
            <person name="Yanf M."/>
            <person name="Daum C."/>
            <person name="Ng V."/>
            <person name="Clum A."/>
            <person name="Steindorff A."/>
            <person name="Ohm R."/>
            <person name="Martin F."/>
            <person name="Silar P."/>
            <person name="Natvig D."/>
            <person name="Lalanne C."/>
            <person name="Gautier V."/>
            <person name="Ament-velasquez S.L."/>
            <person name="Kruys A."/>
            <person name="Hutchinson M.I."/>
            <person name="Powell A.J."/>
            <person name="Barry K."/>
            <person name="Miller A.N."/>
            <person name="Grigoriev I.V."/>
            <person name="Debuchy R."/>
            <person name="Gladieux P."/>
            <person name="Thoren M.H."/>
            <person name="Johannesson H."/>
        </authorList>
    </citation>
    <scope>NUCLEOTIDE SEQUENCE</scope>
    <source>
        <strain evidence="13">CBS 232.78</strain>
    </source>
</reference>
<evidence type="ECO:0000256" key="2">
    <source>
        <dbReference type="ARBA" id="ARBA00001946"/>
    </source>
</evidence>
<evidence type="ECO:0000256" key="11">
    <source>
        <dbReference type="SAM" id="MobiDB-lite"/>
    </source>
</evidence>
<dbReference type="PROSITE" id="PS50879">
    <property type="entry name" value="RNASE_H_1"/>
    <property type="match status" value="1"/>
</dbReference>
<evidence type="ECO:0000256" key="8">
    <source>
        <dbReference type="ARBA" id="ARBA00022801"/>
    </source>
</evidence>
<dbReference type="InterPro" id="IPR037056">
    <property type="entry name" value="RNase_H1_N_sf"/>
</dbReference>
<dbReference type="GO" id="GO:0000287">
    <property type="term" value="F:magnesium ion binding"/>
    <property type="evidence" value="ECO:0007669"/>
    <property type="project" value="UniProtKB-UniRule"/>
</dbReference>
<comment type="catalytic activity">
    <reaction evidence="1 10">
        <text>Endonucleolytic cleavage to 5'-phosphomonoester.</text>
        <dbReference type="EC" id="3.1.26.4"/>
    </reaction>
</comment>
<reference evidence="13" key="1">
    <citation type="journal article" date="2023" name="Mol. Phylogenet. Evol.">
        <title>Genome-scale phylogeny and comparative genomics of the fungal order Sordariales.</title>
        <authorList>
            <person name="Hensen N."/>
            <person name="Bonometti L."/>
            <person name="Westerberg I."/>
            <person name="Brannstrom I.O."/>
            <person name="Guillou S."/>
            <person name="Cros-Aarteil S."/>
            <person name="Calhoun S."/>
            <person name="Haridas S."/>
            <person name="Kuo A."/>
            <person name="Mondo S."/>
            <person name="Pangilinan J."/>
            <person name="Riley R."/>
            <person name="LaButti K."/>
            <person name="Andreopoulos B."/>
            <person name="Lipzen A."/>
            <person name="Chen C."/>
            <person name="Yan M."/>
            <person name="Daum C."/>
            <person name="Ng V."/>
            <person name="Clum A."/>
            <person name="Steindorff A."/>
            <person name="Ohm R.A."/>
            <person name="Martin F."/>
            <person name="Silar P."/>
            <person name="Natvig D.O."/>
            <person name="Lalanne C."/>
            <person name="Gautier V."/>
            <person name="Ament-Velasquez S.L."/>
            <person name="Kruys A."/>
            <person name="Hutchinson M.I."/>
            <person name="Powell A.J."/>
            <person name="Barry K."/>
            <person name="Miller A.N."/>
            <person name="Grigoriev I.V."/>
            <person name="Debuchy R."/>
            <person name="Gladieux P."/>
            <person name="Hiltunen Thoren M."/>
            <person name="Johannesson H."/>
        </authorList>
    </citation>
    <scope>NUCLEOTIDE SEQUENCE</scope>
    <source>
        <strain evidence="13">CBS 232.78</strain>
    </source>
</reference>
<comment type="cofactor">
    <cofactor evidence="2 10">
        <name>Mg(2+)</name>
        <dbReference type="ChEBI" id="CHEBI:18420"/>
    </cofactor>
</comment>
<evidence type="ECO:0000256" key="5">
    <source>
        <dbReference type="ARBA" id="ARBA00022722"/>
    </source>
</evidence>
<dbReference type="InterPro" id="IPR017067">
    <property type="entry name" value="RNase_H1_euk"/>
</dbReference>
<keyword evidence="7 10" id="KW-0255">Endonuclease</keyword>
<dbReference type="InterPro" id="IPR050092">
    <property type="entry name" value="RNase_H"/>
</dbReference>
<evidence type="ECO:0000313" key="13">
    <source>
        <dbReference type="EMBL" id="KAK3381768.1"/>
    </source>
</evidence>
<dbReference type="InterPro" id="IPR036397">
    <property type="entry name" value="RNaseH_sf"/>
</dbReference>